<feature type="active site" description="Proton acceptor" evidence="2">
    <location>
        <position position="536"/>
    </location>
</feature>
<evidence type="ECO:0000256" key="4">
    <source>
        <dbReference type="RuleBase" id="RU003968"/>
    </source>
</evidence>
<evidence type="ECO:0000259" key="6">
    <source>
        <dbReference type="PROSITE" id="PS00624"/>
    </source>
</evidence>
<evidence type="ECO:0000256" key="1">
    <source>
        <dbReference type="ARBA" id="ARBA00010790"/>
    </source>
</evidence>
<dbReference type="Pfam" id="PF00732">
    <property type="entry name" value="GMC_oxred_N"/>
    <property type="match status" value="1"/>
</dbReference>
<evidence type="ECO:0000313" key="7">
    <source>
        <dbReference type="EMBL" id="KAK7757945.1"/>
    </source>
</evidence>
<dbReference type="Gene3D" id="3.50.50.60">
    <property type="entry name" value="FAD/NAD(P)-binding domain"/>
    <property type="match status" value="1"/>
</dbReference>
<comment type="similarity">
    <text evidence="1 4">Belongs to the GMC oxidoreductase family.</text>
</comment>
<sequence>MDLAAISHTAWDYIFIGGGLSSSVVSHRLHEFNPNLKILVVEAGPNANDRPDIVWPNSTNLINGDFDWKYTTIAQRHLDGRPINYPSGKALGGGTVINSGGWVRGDKHDFDLWGTTVGDARWSYDGLLPFMKKTETFWSDRINSDQHGQKGLARIQSVTSTNREYPLREKVRSSWAELGVLPLPDLDGNAGNPIGVAEIQENKNQGRREIAASIYPLGGITVLTETLVEKVVIEKDSPGGRDRLNAVGIKLADGTEIRGREIVLSAGAVRSPQVLMLSGVGPAQELSKFNIDVLLEQPEVGKNLMDHGLLLNAWRVKNPSDGWTLESGNPLFTEPQYGLGGPLDFVVSTDVPKEGLAAAIAEDEGAQPTPAHPLLATKRTFLEQVILYTGGPGSDGSLITWALMTMLPTSRGEVTLASADIRDPPLIDPNFLGTAVDRYVVREGMKMQIRFAGSDATVVGREILDGEATPPGSEQLTVNSTDEQIDSRVRAGLGTSFHPMGSLAMGKVVDTDLRVKGVDNLRVVDTSVFPVPITGHLQVATYAMAEQAAEIIHASR</sequence>
<evidence type="ECO:0000259" key="5">
    <source>
        <dbReference type="PROSITE" id="PS00623"/>
    </source>
</evidence>
<dbReference type="PIRSF" id="PIRSF000137">
    <property type="entry name" value="Alcohol_oxidase"/>
    <property type="match status" value="1"/>
</dbReference>
<name>A0AAN9V4D9_9PEZI</name>
<feature type="active site" description="Proton donor" evidence="2">
    <location>
        <position position="498"/>
    </location>
</feature>
<dbReference type="Gene3D" id="3.30.560.10">
    <property type="entry name" value="Glucose Oxidase, domain 3"/>
    <property type="match status" value="1"/>
</dbReference>
<dbReference type="PROSITE" id="PS00624">
    <property type="entry name" value="GMC_OXRED_2"/>
    <property type="match status" value="1"/>
</dbReference>
<feature type="domain" description="Glucose-methanol-choline oxidoreductase N-terminal" evidence="5">
    <location>
        <begin position="88"/>
        <end position="111"/>
    </location>
</feature>
<protein>
    <recommendedName>
        <fullName evidence="5 6">Glucose-methanol-choline oxidoreductase N-terminal domain-containing protein</fullName>
    </recommendedName>
</protein>
<dbReference type="Proteomes" id="UP001320420">
    <property type="component" value="Unassembled WGS sequence"/>
</dbReference>
<dbReference type="SUPFAM" id="SSF54373">
    <property type="entry name" value="FAD-linked reductases, C-terminal domain"/>
    <property type="match status" value="1"/>
</dbReference>
<evidence type="ECO:0000313" key="8">
    <source>
        <dbReference type="Proteomes" id="UP001320420"/>
    </source>
</evidence>
<comment type="cofactor">
    <cofactor evidence="3">
        <name>FAD</name>
        <dbReference type="ChEBI" id="CHEBI:57692"/>
    </cofactor>
</comment>
<dbReference type="PROSITE" id="PS00623">
    <property type="entry name" value="GMC_OXRED_1"/>
    <property type="match status" value="1"/>
</dbReference>
<dbReference type="AlphaFoldDB" id="A0AAN9V4D9"/>
<evidence type="ECO:0000256" key="3">
    <source>
        <dbReference type="PIRSR" id="PIRSR000137-2"/>
    </source>
</evidence>
<dbReference type="InterPro" id="IPR036188">
    <property type="entry name" value="FAD/NAD-bd_sf"/>
</dbReference>
<organism evidence="7 8">
    <name type="scientific">Diatrype stigma</name>
    <dbReference type="NCBI Taxonomy" id="117547"/>
    <lineage>
        <taxon>Eukaryota</taxon>
        <taxon>Fungi</taxon>
        <taxon>Dikarya</taxon>
        <taxon>Ascomycota</taxon>
        <taxon>Pezizomycotina</taxon>
        <taxon>Sordariomycetes</taxon>
        <taxon>Xylariomycetidae</taxon>
        <taxon>Xylariales</taxon>
        <taxon>Diatrypaceae</taxon>
        <taxon>Diatrype</taxon>
    </lineage>
</organism>
<dbReference type="InterPro" id="IPR007867">
    <property type="entry name" value="GMC_OxRtase_C"/>
</dbReference>
<dbReference type="EMBL" id="JAKJXP020000001">
    <property type="protein sequence ID" value="KAK7757945.1"/>
    <property type="molecule type" value="Genomic_DNA"/>
</dbReference>
<evidence type="ECO:0000256" key="2">
    <source>
        <dbReference type="PIRSR" id="PIRSR000137-1"/>
    </source>
</evidence>
<dbReference type="PANTHER" id="PTHR11552:SF123">
    <property type="entry name" value="GMC OXIDOREDUCTASE (AFU_ORTHOLOGUE AFUA_2G01770)-RELATED"/>
    <property type="match status" value="1"/>
</dbReference>
<comment type="caution">
    <text evidence="7">The sequence shown here is derived from an EMBL/GenBank/DDBJ whole genome shotgun (WGS) entry which is preliminary data.</text>
</comment>
<feature type="domain" description="Glucose-methanol-choline oxidoreductase N-terminal" evidence="6">
    <location>
        <begin position="267"/>
        <end position="281"/>
    </location>
</feature>
<dbReference type="SUPFAM" id="SSF51905">
    <property type="entry name" value="FAD/NAD(P)-binding domain"/>
    <property type="match status" value="1"/>
</dbReference>
<proteinExistence type="inferred from homology"/>
<accession>A0AAN9V4D9</accession>
<dbReference type="GO" id="GO:0016614">
    <property type="term" value="F:oxidoreductase activity, acting on CH-OH group of donors"/>
    <property type="evidence" value="ECO:0007669"/>
    <property type="project" value="InterPro"/>
</dbReference>
<dbReference type="InterPro" id="IPR012132">
    <property type="entry name" value="GMC_OxRdtase"/>
</dbReference>
<reference evidence="7 8" key="1">
    <citation type="submission" date="2024-02" db="EMBL/GenBank/DDBJ databases">
        <title>De novo assembly and annotation of 12 fungi associated with fruit tree decline syndrome in Ontario, Canada.</title>
        <authorList>
            <person name="Sulman M."/>
            <person name="Ellouze W."/>
            <person name="Ilyukhin E."/>
        </authorList>
    </citation>
    <scope>NUCLEOTIDE SEQUENCE [LARGE SCALE GENOMIC DNA]</scope>
    <source>
        <strain evidence="7 8">M11/M66-122</strain>
    </source>
</reference>
<keyword evidence="8" id="KW-1185">Reference proteome</keyword>
<keyword evidence="4" id="KW-0285">Flavoprotein</keyword>
<dbReference type="InterPro" id="IPR000172">
    <property type="entry name" value="GMC_OxRdtase_N"/>
</dbReference>
<feature type="binding site" evidence="3">
    <location>
        <position position="228"/>
    </location>
    <ligand>
        <name>FAD</name>
        <dbReference type="ChEBI" id="CHEBI:57692"/>
    </ligand>
</feature>
<dbReference type="PANTHER" id="PTHR11552">
    <property type="entry name" value="GLUCOSE-METHANOL-CHOLINE GMC OXIDOREDUCTASE"/>
    <property type="match status" value="1"/>
</dbReference>
<keyword evidence="3 4" id="KW-0274">FAD</keyword>
<gene>
    <name evidence="7" type="ORF">SLS62_000323</name>
</gene>
<dbReference type="Pfam" id="PF05199">
    <property type="entry name" value="GMC_oxred_C"/>
    <property type="match status" value="1"/>
</dbReference>
<dbReference type="GO" id="GO:0050660">
    <property type="term" value="F:flavin adenine dinucleotide binding"/>
    <property type="evidence" value="ECO:0007669"/>
    <property type="project" value="InterPro"/>
</dbReference>